<dbReference type="RefSeq" id="WP_119956029.1">
    <property type="nucleotide sequence ID" value="NZ_QYUR01000006.1"/>
</dbReference>
<dbReference type="OrthoDB" id="7024310at2"/>
<dbReference type="AlphaFoldDB" id="A0A418XD25"/>
<evidence type="ECO:0000256" key="1">
    <source>
        <dbReference type="SAM" id="Phobius"/>
    </source>
</evidence>
<evidence type="ECO:0000313" key="2">
    <source>
        <dbReference type="EMBL" id="RJG10347.1"/>
    </source>
</evidence>
<name>A0A418XD25_9PSED</name>
<protein>
    <submittedName>
        <fullName evidence="2">Multidrug transporter</fullName>
    </submittedName>
</protein>
<gene>
    <name evidence="2" type="ORF">D3879_20240</name>
</gene>
<keyword evidence="1" id="KW-0472">Membrane</keyword>
<comment type="caution">
    <text evidence="2">The sequence shown here is derived from an EMBL/GenBank/DDBJ whole genome shotgun (WGS) entry which is preliminary data.</text>
</comment>
<dbReference type="Proteomes" id="UP000284021">
    <property type="component" value="Unassembled WGS sequence"/>
</dbReference>
<feature type="transmembrane region" description="Helical" evidence="1">
    <location>
        <begin position="27"/>
        <end position="43"/>
    </location>
</feature>
<reference evidence="2 3" key="1">
    <citation type="submission" date="2018-09" db="EMBL/GenBank/DDBJ databases">
        <authorList>
            <person name="Zhu H."/>
        </authorList>
    </citation>
    <scope>NUCLEOTIDE SEQUENCE [LARGE SCALE GENOMIC DNA]</scope>
    <source>
        <strain evidence="2 3">K1S02-6</strain>
    </source>
</reference>
<proteinExistence type="predicted"/>
<evidence type="ECO:0000313" key="3">
    <source>
        <dbReference type="Proteomes" id="UP000284021"/>
    </source>
</evidence>
<keyword evidence="3" id="KW-1185">Reference proteome</keyword>
<keyword evidence="1" id="KW-0812">Transmembrane</keyword>
<keyword evidence="1" id="KW-1133">Transmembrane helix</keyword>
<organism evidence="2 3">
    <name type="scientific">Pseudomonas cavernicola</name>
    <dbReference type="NCBI Taxonomy" id="2320866"/>
    <lineage>
        <taxon>Bacteria</taxon>
        <taxon>Pseudomonadati</taxon>
        <taxon>Pseudomonadota</taxon>
        <taxon>Gammaproteobacteria</taxon>
        <taxon>Pseudomonadales</taxon>
        <taxon>Pseudomonadaceae</taxon>
        <taxon>Pseudomonas</taxon>
    </lineage>
</organism>
<dbReference type="EMBL" id="QYUR01000006">
    <property type="protein sequence ID" value="RJG10347.1"/>
    <property type="molecule type" value="Genomic_DNA"/>
</dbReference>
<accession>A0A418XD25</accession>
<sequence>MLIGALLVLTWLILLVRYPAKALPVSLAALFGLALVAVWVFWLDQREERQLAHLELRLNYAPGECPADRPLALNLKNGSDKPLLELRWKVSAYAPGDSVNLVQSFYDSPRYRGPGELLPGESWQDCLPLPPLRPGYRAATVEFRAERLQGSFAD</sequence>